<evidence type="ECO:0000313" key="5">
    <source>
        <dbReference type="EMBL" id="WNF22079.1"/>
    </source>
</evidence>
<dbReference type="SUPFAM" id="SSF46785">
    <property type="entry name" value="Winged helix' DNA-binding domain"/>
    <property type="match status" value="1"/>
</dbReference>
<feature type="domain" description="HTH arsR-type" evidence="4">
    <location>
        <begin position="34"/>
        <end position="118"/>
    </location>
</feature>
<dbReference type="CDD" id="cd00090">
    <property type="entry name" value="HTH_ARSR"/>
    <property type="match status" value="1"/>
</dbReference>
<dbReference type="SMART" id="SM00418">
    <property type="entry name" value="HTH_ARSR"/>
    <property type="match status" value="1"/>
</dbReference>
<dbReference type="RefSeq" id="WP_042354773.1">
    <property type="nucleotide sequence ID" value="NZ_CP134494.1"/>
</dbReference>
<organism evidence="5 6">
    <name type="scientific">Mesobacillus jeotgali</name>
    <dbReference type="NCBI Taxonomy" id="129985"/>
    <lineage>
        <taxon>Bacteria</taxon>
        <taxon>Bacillati</taxon>
        <taxon>Bacillota</taxon>
        <taxon>Bacilli</taxon>
        <taxon>Bacillales</taxon>
        <taxon>Bacillaceae</taxon>
        <taxon>Mesobacillus</taxon>
    </lineage>
</organism>
<dbReference type="Gene3D" id="1.10.10.10">
    <property type="entry name" value="Winged helix-like DNA-binding domain superfamily/Winged helix DNA-binding domain"/>
    <property type="match status" value="1"/>
</dbReference>
<evidence type="ECO:0000313" key="6">
    <source>
        <dbReference type="Proteomes" id="UP001303324"/>
    </source>
</evidence>
<dbReference type="Proteomes" id="UP001303324">
    <property type="component" value="Chromosome"/>
</dbReference>
<name>A0ABY9VFZ8_9BACI</name>
<dbReference type="PRINTS" id="PR00778">
    <property type="entry name" value="HTHARSR"/>
</dbReference>
<dbReference type="EMBL" id="CP134494">
    <property type="protein sequence ID" value="WNF22079.1"/>
    <property type="molecule type" value="Genomic_DNA"/>
</dbReference>
<evidence type="ECO:0000259" key="4">
    <source>
        <dbReference type="PROSITE" id="PS50987"/>
    </source>
</evidence>
<evidence type="ECO:0000256" key="1">
    <source>
        <dbReference type="ARBA" id="ARBA00023015"/>
    </source>
</evidence>
<gene>
    <name evidence="5" type="ORF">RH061_18100</name>
</gene>
<proteinExistence type="predicted"/>
<dbReference type="PROSITE" id="PS50987">
    <property type="entry name" value="HTH_ARSR_2"/>
    <property type="match status" value="1"/>
</dbReference>
<dbReference type="Pfam" id="PF01022">
    <property type="entry name" value="HTH_5"/>
    <property type="match status" value="1"/>
</dbReference>
<dbReference type="InterPro" id="IPR051081">
    <property type="entry name" value="HTH_MetalResp_TranReg"/>
</dbReference>
<protein>
    <submittedName>
        <fullName evidence="5">Metalloregulator ArsR/SmtB family transcription factor</fullName>
    </submittedName>
</protein>
<reference evidence="5 6" key="1">
    <citation type="submission" date="2023-09" db="EMBL/GenBank/DDBJ databases">
        <title>Microbial mechanism of fulvic acid promoting antimony reduction mineralization in rice fields.</title>
        <authorList>
            <person name="Chen G."/>
            <person name="Lan J."/>
        </authorList>
    </citation>
    <scope>NUCLEOTIDE SEQUENCE [LARGE SCALE GENOMIC DNA]</scope>
    <source>
        <strain evidence="5 6">PS1</strain>
    </source>
</reference>
<dbReference type="NCBIfam" id="NF033788">
    <property type="entry name" value="HTH_metalloreg"/>
    <property type="match status" value="1"/>
</dbReference>
<accession>A0ABY9VFZ8</accession>
<dbReference type="InterPro" id="IPR011991">
    <property type="entry name" value="ArsR-like_HTH"/>
</dbReference>
<keyword evidence="1" id="KW-0805">Transcription regulation</keyword>
<evidence type="ECO:0000256" key="2">
    <source>
        <dbReference type="ARBA" id="ARBA00023125"/>
    </source>
</evidence>
<sequence>MHMEIPLSTKTTVKDNQETKNIVNQSEEELPFLKENDKRMEKAEFFKALGDETRLRIIGMLAIDDLCMCEIVSGLDIPTSTVSHHLKLLERGNVIRSRKEGRFTVYRLQREKVLPYLR</sequence>
<dbReference type="PANTHER" id="PTHR33154:SF33">
    <property type="entry name" value="TRANSCRIPTIONAL REPRESSOR SDPR"/>
    <property type="match status" value="1"/>
</dbReference>
<evidence type="ECO:0000256" key="3">
    <source>
        <dbReference type="ARBA" id="ARBA00023163"/>
    </source>
</evidence>
<dbReference type="InterPro" id="IPR036388">
    <property type="entry name" value="WH-like_DNA-bd_sf"/>
</dbReference>
<keyword evidence="6" id="KW-1185">Reference proteome</keyword>
<keyword evidence="2" id="KW-0238">DNA-binding</keyword>
<dbReference type="InterPro" id="IPR001845">
    <property type="entry name" value="HTH_ArsR_DNA-bd_dom"/>
</dbReference>
<dbReference type="InterPro" id="IPR036390">
    <property type="entry name" value="WH_DNA-bd_sf"/>
</dbReference>
<dbReference type="PANTHER" id="PTHR33154">
    <property type="entry name" value="TRANSCRIPTIONAL REGULATOR, ARSR FAMILY"/>
    <property type="match status" value="1"/>
</dbReference>
<keyword evidence="3" id="KW-0804">Transcription</keyword>